<dbReference type="CDD" id="cd00082">
    <property type="entry name" value="HisKA"/>
    <property type="match status" value="1"/>
</dbReference>
<evidence type="ECO:0000256" key="2">
    <source>
        <dbReference type="ARBA" id="ARBA00004236"/>
    </source>
</evidence>
<evidence type="ECO:0000256" key="1">
    <source>
        <dbReference type="ARBA" id="ARBA00000085"/>
    </source>
</evidence>
<dbReference type="Pfam" id="PF02518">
    <property type="entry name" value="HATPase_c"/>
    <property type="match status" value="1"/>
</dbReference>
<keyword evidence="8 10" id="KW-1133">Transmembrane helix</keyword>
<dbReference type="CDD" id="cd06225">
    <property type="entry name" value="HAMP"/>
    <property type="match status" value="1"/>
</dbReference>
<keyword evidence="10" id="KW-0472">Membrane</keyword>
<dbReference type="InterPro" id="IPR036097">
    <property type="entry name" value="HisK_dim/P_sf"/>
</dbReference>
<dbReference type="EC" id="2.7.13.3" evidence="3"/>
<feature type="transmembrane region" description="Helical" evidence="10">
    <location>
        <begin position="21"/>
        <end position="47"/>
    </location>
</feature>
<keyword evidence="9" id="KW-0902">Two-component regulatory system</keyword>
<dbReference type="Proteomes" id="UP001501742">
    <property type="component" value="Unassembled WGS sequence"/>
</dbReference>
<dbReference type="PANTHER" id="PTHR45436:SF5">
    <property type="entry name" value="SENSOR HISTIDINE KINASE TRCS"/>
    <property type="match status" value="1"/>
</dbReference>
<evidence type="ECO:0000313" key="14">
    <source>
        <dbReference type="Proteomes" id="UP001501742"/>
    </source>
</evidence>
<dbReference type="EMBL" id="BAAAJX010000014">
    <property type="protein sequence ID" value="GAA1494139.1"/>
    <property type="molecule type" value="Genomic_DNA"/>
</dbReference>
<evidence type="ECO:0000256" key="4">
    <source>
        <dbReference type="ARBA" id="ARBA00022553"/>
    </source>
</evidence>
<dbReference type="PANTHER" id="PTHR45436">
    <property type="entry name" value="SENSOR HISTIDINE KINASE YKOH"/>
    <property type="match status" value="1"/>
</dbReference>
<dbReference type="InterPro" id="IPR005467">
    <property type="entry name" value="His_kinase_dom"/>
</dbReference>
<keyword evidence="7" id="KW-0418">Kinase</keyword>
<evidence type="ECO:0000256" key="3">
    <source>
        <dbReference type="ARBA" id="ARBA00012438"/>
    </source>
</evidence>
<dbReference type="Gene3D" id="1.10.287.130">
    <property type="match status" value="1"/>
</dbReference>
<dbReference type="InterPro" id="IPR036890">
    <property type="entry name" value="HATPase_C_sf"/>
</dbReference>
<dbReference type="Pfam" id="PF00512">
    <property type="entry name" value="HisKA"/>
    <property type="match status" value="1"/>
</dbReference>
<evidence type="ECO:0000256" key="6">
    <source>
        <dbReference type="ARBA" id="ARBA00022692"/>
    </source>
</evidence>
<dbReference type="InterPro" id="IPR003594">
    <property type="entry name" value="HATPase_dom"/>
</dbReference>
<dbReference type="PROSITE" id="PS50109">
    <property type="entry name" value="HIS_KIN"/>
    <property type="match status" value="1"/>
</dbReference>
<dbReference type="SMART" id="SM00388">
    <property type="entry name" value="HisKA"/>
    <property type="match status" value="1"/>
</dbReference>
<keyword evidence="14" id="KW-1185">Reference proteome</keyword>
<sequence length="371" mass="39740">MTGQPRRLTIRLRLTLTYTALILLTGGAMLATVFAVLAIVPGYAFTAGPFPYGTTHDLYTINGRDDVLRLFLIVSLPALVVIGGIGGIVSWFVAGRLLQPLRQIAATAERLDDRNLDARIAVDGPHDEIRDVADTVNAMLDRLEASFTSRSRFTANASHELRTPLASMKTMLQVALRTEHPPETARTLDRLHTTVDQMTSITAALLELARGDSDLAARPVALRNEVASALHTVDAELVARRLRVTVRLDDVVVTGEPVLLRQLVVNLVRNAVVHNVPGGAIDIAVTAQPRVRLTVANDGRAITSAEAATLTEPFRRLDRARSDGSGFGLGLALVQKVATAHGATLELTPRDGGGLLVAVTFGAGDQRNAVD</sequence>
<evidence type="ECO:0000256" key="7">
    <source>
        <dbReference type="ARBA" id="ARBA00022777"/>
    </source>
</evidence>
<evidence type="ECO:0000259" key="12">
    <source>
        <dbReference type="PROSITE" id="PS50885"/>
    </source>
</evidence>
<keyword evidence="4" id="KW-0597">Phosphoprotein</keyword>
<organism evidence="13 14">
    <name type="scientific">Curtobacterium herbarum</name>
    <dbReference type="NCBI Taxonomy" id="150122"/>
    <lineage>
        <taxon>Bacteria</taxon>
        <taxon>Bacillati</taxon>
        <taxon>Actinomycetota</taxon>
        <taxon>Actinomycetes</taxon>
        <taxon>Micrococcales</taxon>
        <taxon>Microbacteriaceae</taxon>
        <taxon>Curtobacterium</taxon>
    </lineage>
</organism>
<dbReference type="InterPro" id="IPR050428">
    <property type="entry name" value="TCS_sensor_his_kinase"/>
</dbReference>
<dbReference type="SMART" id="SM00387">
    <property type="entry name" value="HATPase_c"/>
    <property type="match status" value="1"/>
</dbReference>
<dbReference type="Gene3D" id="3.30.565.10">
    <property type="entry name" value="Histidine kinase-like ATPase, C-terminal domain"/>
    <property type="match status" value="1"/>
</dbReference>
<evidence type="ECO:0000256" key="5">
    <source>
        <dbReference type="ARBA" id="ARBA00022679"/>
    </source>
</evidence>
<dbReference type="GO" id="GO:0005524">
    <property type="term" value="F:ATP binding"/>
    <property type="evidence" value="ECO:0007669"/>
    <property type="project" value="UniProtKB-KW"/>
</dbReference>
<gene>
    <name evidence="13" type="ORF">GCM10009627_24850</name>
</gene>
<proteinExistence type="predicted"/>
<accession>A0ABP4K6Y3</accession>
<comment type="catalytic activity">
    <reaction evidence="1">
        <text>ATP + protein L-histidine = ADP + protein N-phospho-L-histidine.</text>
        <dbReference type="EC" id="2.7.13.3"/>
    </reaction>
</comment>
<keyword evidence="13" id="KW-0067">ATP-binding</keyword>
<comment type="subcellular location">
    <subcellularLocation>
        <location evidence="2">Cell membrane</location>
    </subcellularLocation>
</comment>
<dbReference type="Gene3D" id="6.10.340.10">
    <property type="match status" value="1"/>
</dbReference>
<keyword evidence="6 10" id="KW-0812">Transmembrane</keyword>
<keyword evidence="5" id="KW-0808">Transferase</keyword>
<dbReference type="Pfam" id="PF00672">
    <property type="entry name" value="HAMP"/>
    <property type="match status" value="1"/>
</dbReference>
<evidence type="ECO:0000313" key="13">
    <source>
        <dbReference type="EMBL" id="GAA1494139.1"/>
    </source>
</evidence>
<reference evidence="14" key="1">
    <citation type="journal article" date="2019" name="Int. J. Syst. Evol. Microbiol.">
        <title>The Global Catalogue of Microorganisms (GCM) 10K type strain sequencing project: providing services to taxonomists for standard genome sequencing and annotation.</title>
        <authorList>
            <consortium name="The Broad Institute Genomics Platform"/>
            <consortium name="The Broad Institute Genome Sequencing Center for Infectious Disease"/>
            <person name="Wu L."/>
            <person name="Ma J."/>
        </authorList>
    </citation>
    <scope>NUCLEOTIDE SEQUENCE [LARGE SCALE GENOMIC DNA]</scope>
    <source>
        <strain evidence="14">JCM 12140</strain>
    </source>
</reference>
<dbReference type="SMART" id="SM00304">
    <property type="entry name" value="HAMP"/>
    <property type="match status" value="1"/>
</dbReference>
<evidence type="ECO:0000256" key="9">
    <source>
        <dbReference type="ARBA" id="ARBA00023012"/>
    </source>
</evidence>
<name>A0ABP4K6Y3_9MICO</name>
<protein>
    <recommendedName>
        <fullName evidence="3">histidine kinase</fullName>
        <ecNumber evidence="3">2.7.13.3</ecNumber>
    </recommendedName>
</protein>
<dbReference type="SUPFAM" id="SSF158472">
    <property type="entry name" value="HAMP domain-like"/>
    <property type="match status" value="1"/>
</dbReference>
<dbReference type="SUPFAM" id="SSF47384">
    <property type="entry name" value="Homodimeric domain of signal transducing histidine kinase"/>
    <property type="match status" value="1"/>
</dbReference>
<dbReference type="InterPro" id="IPR003661">
    <property type="entry name" value="HisK_dim/P_dom"/>
</dbReference>
<evidence type="ECO:0000259" key="11">
    <source>
        <dbReference type="PROSITE" id="PS50109"/>
    </source>
</evidence>
<dbReference type="SUPFAM" id="SSF55874">
    <property type="entry name" value="ATPase domain of HSP90 chaperone/DNA topoisomerase II/histidine kinase"/>
    <property type="match status" value="1"/>
</dbReference>
<dbReference type="PROSITE" id="PS50885">
    <property type="entry name" value="HAMP"/>
    <property type="match status" value="1"/>
</dbReference>
<evidence type="ECO:0000256" key="10">
    <source>
        <dbReference type="SAM" id="Phobius"/>
    </source>
</evidence>
<feature type="domain" description="Histidine kinase" evidence="11">
    <location>
        <begin position="156"/>
        <end position="365"/>
    </location>
</feature>
<feature type="domain" description="HAMP" evidence="12">
    <location>
        <begin position="95"/>
        <end position="148"/>
    </location>
</feature>
<comment type="caution">
    <text evidence="13">The sequence shown here is derived from an EMBL/GenBank/DDBJ whole genome shotgun (WGS) entry which is preliminary data.</text>
</comment>
<evidence type="ECO:0000256" key="8">
    <source>
        <dbReference type="ARBA" id="ARBA00022989"/>
    </source>
</evidence>
<keyword evidence="13" id="KW-0547">Nucleotide-binding</keyword>
<dbReference type="RefSeq" id="WP_204607942.1">
    <property type="nucleotide sequence ID" value="NZ_BAAAJX010000014.1"/>
</dbReference>
<dbReference type="InterPro" id="IPR003660">
    <property type="entry name" value="HAMP_dom"/>
</dbReference>
<feature type="transmembrane region" description="Helical" evidence="10">
    <location>
        <begin position="67"/>
        <end position="94"/>
    </location>
</feature>